<dbReference type="RefSeq" id="YP_010110068.1">
    <property type="nucleotide sequence ID" value="NC_055867.1"/>
</dbReference>
<dbReference type="EMBL" id="MT771343">
    <property type="protein sequence ID" value="QOC56026.1"/>
    <property type="molecule type" value="Genomic_DNA"/>
</dbReference>
<sequence length="184" mass="19602">MTTCNPYAIAARLLEQLGAELTLARGPVPERAAVITNPQAHVDDTCSSMWVAFTGITASNGVGGSPGPYRGAPEPQPAHQVNLTMGVYRCFPVDPKLGPPTVPALDSASRDILDDFEAMRRAALNAWRDPDDEDEWLLEPVLGVWRPVTPRGGGHGSTMDVAVIADLSLFSDEAVPMLDGDPRG</sequence>
<name>A0A7L7SIB5_9CAUD</name>
<proteinExistence type="predicted"/>
<dbReference type="Proteomes" id="UP000516645">
    <property type="component" value="Segment"/>
</dbReference>
<keyword evidence="2" id="KW-1185">Reference proteome</keyword>
<protein>
    <submittedName>
        <fullName evidence="1">Uncharacterized protein</fullName>
    </submittedName>
</protein>
<evidence type="ECO:0000313" key="1">
    <source>
        <dbReference type="EMBL" id="QOC56026.1"/>
    </source>
</evidence>
<reference evidence="1 2" key="1">
    <citation type="submission" date="2020-07" db="EMBL/GenBank/DDBJ databases">
        <authorList>
            <person name="Bortz R.L."/>
            <person name="Bai C."/>
            <person name="Brody A."/>
            <person name="Douse D."/>
            <person name="Feder N.M."/>
            <person name="Fischer E."/>
            <person name="Kim I."/>
            <person name="Kornbau S."/>
            <person name="Malek C.E."/>
            <person name="Menendez J.A."/>
            <person name="Moore R.J."/>
            <person name="Pinkovsky V.I."/>
            <person name="Raghavan D."/>
            <person name="Reznik A.S."/>
            <person name="Sciarra A.R."/>
            <person name="Starinsky S.F."/>
            <person name="Vaughan O."/>
            <person name="Walker S.E."/>
            <person name="Wiemann J."/>
            <person name="Butela K.A."/>
            <person name="Garlena R.A."/>
            <person name="Russell D.A."/>
            <person name="Pope W.H."/>
            <person name="Jacobs-Sera D."/>
            <person name="Hatfull G.F."/>
        </authorList>
    </citation>
    <scope>NUCLEOTIDE SEQUENCE [LARGE SCALE GENOMIC DNA]</scope>
</reference>
<organism evidence="1 2">
    <name type="scientific">Gordonia phage Clown</name>
    <dbReference type="NCBI Taxonomy" id="2759393"/>
    <lineage>
        <taxon>Viruses</taxon>
        <taxon>Duplodnaviria</taxon>
        <taxon>Heunggongvirae</taxon>
        <taxon>Uroviricota</taxon>
        <taxon>Caudoviricetes</taxon>
        <taxon>Stackebrandtviridae</taxon>
        <taxon>Frickvirinae</taxon>
        <taxon>Clownvirus</taxon>
        <taxon>Clownvirus clown</taxon>
    </lineage>
</organism>
<dbReference type="KEGG" id="vg:65128358"/>
<accession>A0A7L7SIB5</accession>
<gene>
    <name evidence="1" type="primary">28</name>
    <name evidence="1" type="ORF">SEA_CLOWN_28</name>
</gene>
<dbReference type="GeneID" id="65128358"/>
<evidence type="ECO:0000313" key="2">
    <source>
        <dbReference type="Proteomes" id="UP000516645"/>
    </source>
</evidence>